<dbReference type="EMBL" id="OZ019900">
    <property type="protein sequence ID" value="CAK9233830.1"/>
    <property type="molecule type" value="Genomic_DNA"/>
</dbReference>
<name>A0ABP0UYS5_9BRYO</name>
<gene>
    <name evidence="1" type="ORF">CSSPTR1EN2_LOCUS21743</name>
</gene>
<protein>
    <submittedName>
        <fullName evidence="1">Uncharacterized protein</fullName>
    </submittedName>
</protein>
<reference evidence="1" key="1">
    <citation type="submission" date="2024-02" db="EMBL/GenBank/DDBJ databases">
        <authorList>
            <consortium name="ELIXIR-Norway"/>
            <consortium name="Elixir Norway"/>
        </authorList>
    </citation>
    <scope>NUCLEOTIDE SEQUENCE</scope>
</reference>
<sequence length="91" mass="9724">MQLDLEPSGYHACSTVGAGNMLAEKTTSVSSQKKLKPLLSYMYERAGIPDFSAGTCAVSGGYCMYARLLTDLLTCVVACLLQMPIFLSTCS</sequence>
<evidence type="ECO:0000313" key="2">
    <source>
        <dbReference type="Proteomes" id="UP001497512"/>
    </source>
</evidence>
<dbReference type="Proteomes" id="UP001497512">
    <property type="component" value="Chromosome 8"/>
</dbReference>
<proteinExistence type="predicted"/>
<accession>A0ABP0UYS5</accession>
<organism evidence="1 2">
    <name type="scientific">Sphagnum troendelagicum</name>
    <dbReference type="NCBI Taxonomy" id="128251"/>
    <lineage>
        <taxon>Eukaryota</taxon>
        <taxon>Viridiplantae</taxon>
        <taxon>Streptophyta</taxon>
        <taxon>Embryophyta</taxon>
        <taxon>Bryophyta</taxon>
        <taxon>Sphagnophytina</taxon>
        <taxon>Sphagnopsida</taxon>
        <taxon>Sphagnales</taxon>
        <taxon>Sphagnaceae</taxon>
        <taxon>Sphagnum</taxon>
    </lineage>
</organism>
<keyword evidence="2" id="KW-1185">Reference proteome</keyword>
<evidence type="ECO:0000313" key="1">
    <source>
        <dbReference type="EMBL" id="CAK9233830.1"/>
    </source>
</evidence>